<proteinExistence type="predicted"/>
<accession>A0ABQ4XUN5</accession>
<sequence length="546" mass="63045">MPDSYWRKAHVLQKSDIPRQTRRSLERDLLIYSQMGVRLRESLIDVLRDSHGPLRPQRVDSQFCRCSAVERVRRFHTTYDATKGTYSSESLALRALVARVTVPGGWSSVDTLEDIVAVTRLWCFYMVEFHALWTVTHVLLCTSNLGRSEEVLRKANDHEGGIDMATEHMDKRVSHGGTTSRKTRGILKTLPETIRINNNNNKIRGRTLAGHTLLDRVIRNNMGDLDPYAQNAITTMKGHFKKECPRMKNNKGNRGNQAGNDRAPAKVYRGRKCGGKPRQRRCGSTWKKGFYLSGPLVTTKRFEDKLEKKRLEDVPIVQDFSEVFPEDCGTDKLTGEETLSAPNELIIYLISQGRVSPRSRLSAATYLDKFVDCFIDDILIYSKNKQEHEEHLKLILELLKKRSCMPSSPNVLWVLTEDYIRRVFNDAQTHDQAHQKKIQFVWGDKQEAAFQLLKQKCAMHQLAIQKGSKILSLTTAMLQRGFGRCVNVKRERRVVLRSQDLEHYCMEQVHGVQLFDFEIRYHRERQTVVANALRRKERDQPLRVRA</sequence>
<dbReference type="InterPro" id="IPR043502">
    <property type="entry name" value="DNA/RNA_pol_sf"/>
</dbReference>
<protein>
    <recommendedName>
        <fullName evidence="4">Reverse transcriptase domain-containing protein</fullName>
    </recommendedName>
</protein>
<reference evidence="2" key="1">
    <citation type="journal article" date="2022" name="Int. J. Mol. Sci.">
        <title>Draft Genome of Tanacetum Coccineum: Genomic Comparison of Closely Related Tanacetum-Family Plants.</title>
        <authorList>
            <person name="Yamashiro T."/>
            <person name="Shiraishi A."/>
            <person name="Nakayama K."/>
            <person name="Satake H."/>
        </authorList>
    </citation>
    <scope>NUCLEOTIDE SEQUENCE</scope>
</reference>
<gene>
    <name evidence="2" type="ORF">Tco_0683441</name>
</gene>
<evidence type="ECO:0000313" key="3">
    <source>
        <dbReference type="Proteomes" id="UP001151760"/>
    </source>
</evidence>
<comment type="caution">
    <text evidence="2">The sequence shown here is derived from an EMBL/GenBank/DDBJ whole genome shotgun (WGS) entry which is preliminary data.</text>
</comment>
<keyword evidence="3" id="KW-1185">Reference proteome</keyword>
<dbReference type="EMBL" id="BQNB010009822">
    <property type="protein sequence ID" value="GJS68876.1"/>
    <property type="molecule type" value="Genomic_DNA"/>
</dbReference>
<dbReference type="SUPFAM" id="SSF56672">
    <property type="entry name" value="DNA/RNA polymerases"/>
    <property type="match status" value="1"/>
</dbReference>
<evidence type="ECO:0000313" key="2">
    <source>
        <dbReference type="EMBL" id="GJS68876.1"/>
    </source>
</evidence>
<evidence type="ECO:0000256" key="1">
    <source>
        <dbReference type="SAM" id="MobiDB-lite"/>
    </source>
</evidence>
<reference evidence="2" key="2">
    <citation type="submission" date="2022-01" db="EMBL/GenBank/DDBJ databases">
        <authorList>
            <person name="Yamashiro T."/>
            <person name="Shiraishi A."/>
            <person name="Satake H."/>
            <person name="Nakayama K."/>
        </authorList>
    </citation>
    <scope>NUCLEOTIDE SEQUENCE</scope>
</reference>
<dbReference type="Proteomes" id="UP001151760">
    <property type="component" value="Unassembled WGS sequence"/>
</dbReference>
<dbReference type="InterPro" id="IPR043128">
    <property type="entry name" value="Rev_trsase/Diguanyl_cyclase"/>
</dbReference>
<name>A0ABQ4XUN5_9ASTR</name>
<feature type="compositionally biased region" description="Polar residues" evidence="1">
    <location>
        <begin position="250"/>
        <end position="259"/>
    </location>
</feature>
<evidence type="ECO:0008006" key="4">
    <source>
        <dbReference type="Google" id="ProtNLM"/>
    </source>
</evidence>
<organism evidence="2 3">
    <name type="scientific">Tanacetum coccineum</name>
    <dbReference type="NCBI Taxonomy" id="301880"/>
    <lineage>
        <taxon>Eukaryota</taxon>
        <taxon>Viridiplantae</taxon>
        <taxon>Streptophyta</taxon>
        <taxon>Embryophyta</taxon>
        <taxon>Tracheophyta</taxon>
        <taxon>Spermatophyta</taxon>
        <taxon>Magnoliopsida</taxon>
        <taxon>eudicotyledons</taxon>
        <taxon>Gunneridae</taxon>
        <taxon>Pentapetalae</taxon>
        <taxon>asterids</taxon>
        <taxon>campanulids</taxon>
        <taxon>Asterales</taxon>
        <taxon>Asteraceae</taxon>
        <taxon>Asteroideae</taxon>
        <taxon>Anthemideae</taxon>
        <taxon>Anthemidinae</taxon>
        <taxon>Tanacetum</taxon>
    </lineage>
</organism>
<feature type="region of interest" description="Disordered" evidence="1">
    <location>
        <begin position="243"/>
        <end position="262"/>
    </location>
</feature>
<dbReference type="Gene3D" id="3.30.70.270">
    <property type="match status" value="1"/>
</dbReference>